<evidence type="ECO:0000313" key="4">
    <source>
        <dbReference type="Proteomes" id="UP000095350"/>
    </source>
</evidence>
<name>A0A173VVK2_9FIRM</name>
<dbReference type="Pfam" id="PF25583">
    <property type="entry name" value="WCX"/>
    <property type="match status" value="1"/>
</dbReference>
<dbReference type="InterPro" id="IPR026881">
    <property type="entry name" value="WYL_dom"/>
</dbReference>
<dbReference type="STRING" id="166486.ERS852572_03554"/>
<evidence type="ECO:0000259" key="1">
    <source>
        <dbReference type="Pfam" id="PF13280"/>
    </source>
</evidence>
<dbReference type="Pfam" id="PF13280">
    <property type="entry name" value="WYL"/>
    <property type="match status" value="1"/>
</dbReference>
<proteinExistence type="predicted"/>
<dbReference type="InterPro" id="IPR051534">
    <property type="entry name" value="CBASS_pafABC_assoc_protein"/>
</dbReference>
<evidence type="ECO:0000313" key="3">
    <source>
        <dbReference type="EMBL" id="CUN30800.1"/>
    </source>
</evidence>
<dbReference type="Proteomes" id="UP000095350">
    <property type="component" value="Unassembled WGS sequence"/>
</dbReference>
<protein>
    <submittedName>
        <fullName evidence="3">Uncharacterized protein</fullName>
    </submittedName>
</protein>
<dbReference type="PaxDb" id="166486-ERS852572_03554"/>
<feature type="domain" description="WCX" evidence="2">
    <location>
        <begin position="250"/>
        <end position="323"/>
    </location>
</feature>
<dbReference type="PROSITE" id="PS52050">
    <property type="entry name" value="WYL"/>
    <property type="match status" value="1"/>
</dbReference>
<sequence length="330" mass="38243">MPKSSNQKLKLIYLMKILLERTDETHSITMSEIIDALAAYDISAERKSLYNDIENLRVYGLDVIGTQEDRTYSCHIGNRQFELAELKLLVDSVQSAKFITAKKSNELIKKIEGLASKYEACQLHRQVFVAGRVKTMNESIYYNVDRIHTAIAENSRITFQYFQWNVDKKMELRHGGSLYEVSLWSLSWDDENYYLIAYDSSEGIIKHFRVDKMLYIKSNGKGREGRQVFKSFDMAAYARKMFGMYGGKEEWVRIECDNSFAGVMIDRFGKNVSMIRLDDKRFVVNVEVAVSRQFLAWIISLGEGVTLVGPDNVVEMMNIEIDRLIKQYKK</sequence>
<dbReference type="PANTHER" id="PTHR34580:SF1">
    <property type="entry name" value="PROTEIN PAFC"/>
    <property type="match status" value="1"/>
</dbReference>
<reference evidence="3 4" key="1">
    <citation type="submission" date="2015-09" db="EMBL/GenBank/DDBJ databases">
        <authorList>
            <consortium name="Pathogen Informatics"/>
        </authorList>
    </citation>
    <scope>NUCLEOTIDE SEQUENCE [LARGE SCALE GENOMIC DNA]</scope>
    <source>
        <strain evidence="3 4">2789STDY5834960</strain>
    </source>
</reference>
<dbReference type="OrthoDB" id="9772503at2"/>
<dbReference type="RefSeq" id="WP_055195977.1">
    <property type="nucleotide sequence ID" value="NZ_CABIYH010000040.1"/>
</dbReference>
<dbReference type="InterPro" id="IPR057727">
    <property type="entry name" value="WCX_dom"/>
</dbReference>
<dbReference type="EMBL" id="CYXZ01000040">
    <property type="protein sequence ID" value="CUN30800.1"/>
    <property type="molecule type" value="Genomic_DNA"/>
</dbReference>
<feature type="domain" description="WYL" evidence="1">
    <location>
        <begin position="144"/>
        <end position="216"/>
    </location>
</feature>
<dbReference type="PANTHER" id="PTHR34580">
    <property type="match status" value="1"/>
</dbReference>
<accession>A0A173VVK2</accession>
<dbReference type="AlphaFoldDB" id="A0A173VVK2"/>
<organism evidence="3 4">
    <name type="scientific">Roseburia intestinalis</name>
    <dbReference type="NCBI Taxonomy" id="166486"/>
    <lineage>
        <taxon>Bacteria</taxon>
        <taxon>Bacillati</taxon>
        <taxon>Bacillota</taxon>
        <taxon>Clostridia</taxon>
        <taxon>Lachnospirales</taxon>
        <taxon>Lachnospiraceae</taxon>
        <taxon>Roseburia</taxon>
    </lineage>
</organism>
<gene>
    <name evidence="3" type="ORF">ERS852572_03554</name>
</gene>
<dbReference type="SUPFAM" id="SSF46785">
    <property type="entry name" value="Winged helix' DNA-binding domain"/>
    <property type="match status" value="1"/>
</dbReference>
<evidence type="ECO:0000259" key="2">
    <source>
        <dbReference type="Pfam" id="PF25583"/>
    </source>
</evidence>
<dbReference type="InterPro" id="IPR036390">
    <property type="entry name" value="WH_DNA-bd_sf"/>
</dbReference>